<accession>A0ABU5S8C7</accession>
<dbReference type="RefSeq" id="WP_323698153.1">
    <property type="nucleotide sequence ID" value="NZ_JAYGIL010000024.1"/>
</dbReference>
<evidence type="ECO:0008006" key="3">
    <source>
        <dbReference type="Google" id="ProtNLM"/>
    </source>
</evidence>
<dbReference type="Proteomes" id="UP001303899">
    <property type="component" value="Unassembled WGS sequence"/>
</dbReference>
<name>A0ABU5S8C7_9BACT</name>
<evidence type="ECO:0000313" key="1">
    <source>
        <dbReference type="EMBL" id="MEA5404716.1"/>
    </source>
</evidence>
<reference evidence="1 2" key="1">
    <citation type="submission" date="2023-12" db="EMBL/GenBank/DDBJ databases">
        <title>Novel species of the genus Arcicella isolated from rivers.</title>
        <authorList>
            <person name="Lu H."/>
        </authorList>
    </citation>
    <scope>NUCLEOTIDE SEQUENCE [LARGE SCALE GENOMIC DNA]</scope>
    <source>
        <strain evidence="1 2">DC2W</strain>
    </source>
</reference>
<protein>
    <recommendedName>
        <fullName evidence="3">Outer membrane protein beta-barrel domain-containing protein</fullName>
    </recommendedName>
</protein>
<sequence length="168" mass="19069">MKLAFIPTLCICLFSTFFTNGQSLKQNQIGIELGGDNIYYSLYYQHNIPVEKHYISLKIGVTPYFPIYDIANSGVLSTTLGKNNRWFIGAGYTRIDFNENHQSNKGVGNNEDIPLELLMPQIGYQVLTANQQNFWRFSIITPIQVSSKGSTELEVPIWASISFGWIFN</sequence>
<proteinExistence type="predicted"/>
<comment type="caution">
    <text evidence="1">The sequence shown here is derived from an EMBL/GenBank/DDBJ whole genome shotgun (WGS) entry which is preliminary data.</text>
</comment>
<keyword evidence="2" id="KW-1185">Reference proteome</keyword>
<dbReference type="EMBL" id="JAYGIL010000024">
    <property type="protein sequence ID" value="MEA5404716.1"/>
    <property type="molecule type" value="Genomic_DNA"/>
</dbReference>
<gene>
    <name evidence="1" type="ORF">VB776_17410</name>
</gene>
<organism evidence="1 2">
    <name type="scientific">Arcicella gelida</name>
    <dbReference type="NCBI Taxonomy" id="2984195"/>
    <lineage>
        <taxon>Bacteria</taxon>
        <taxon>Pseudomonadati</taxon>
        <taxon>Bacteroidota</taxon>
        <taxon>Cytophagia</taxon>
        <taxon>Cytophagales</taxon>
        <taxon>Flectobacillaceae</taxon>
        <taxon>Arcicella</taxon>
    </lineage>
</organism>
<evidence type="ECO:0000313" key="2">
    <source>
        <dbReference type="Proteomes" id="UP001303899"/>
    </source>
</evidence>